<dbReference type="InterPro" id="IPR026444">
    <property type="entry name" value="Secre_tail"/>
</dbReference>
<feature type="domain" description="HYR" evidence="2">
    <location>
        <begin position="713"/>
        <end position="792"/>
    </location>
</feature>
<comment type="caution">
    <text evidence="3">The sequence shown here is derived from an EMBL/GenBank/DDBJ whole genome shotgun (WGS) entry which is preliminary data.</text>
</comment>
<feature type="domain" description="HYR" evidence="2">
    <location>
        <begin position="557"/>
        <end position="637"/>
    </location>
</feature>
<name>M7X881_9BACT</name>
<dbReference type="Pfam" id="PF18962">
    <property type="entry name" value="Por_Secre_tail"/>
    <property type="match status" value="1"/>
</dbReference>
<evidence type="ECO:0000259" key="2">
    <source>
        <dbReference type="PROSITE" id="PS50825"/>
    </source>
</evidence>
<dbReference type="STRING" id="1239962.C943_02795"/>
<evidence type="ECO:0000313" key="3">
    <source>
        <dbReference type="EMBL" id="EMS30918.1"/>
    </source>
</evidence>
<evidence type="ECO:0000256" key="1">
    <source>
        <dbReference type="ARBA" id="ARBA00022737"/>
    </source>
</evidence>
<proteinExistence type="predicted"/>
<keyword evidence="4" id="KW-1185">Reference proteome</keyword>
<dbReference type="Gene3D" id="2.60.40.10">
    <property type="entry name" value="Immunoglobulins"/>
    <property type="match status" value="6"/>
</dbReference>
<dbReference type="AlphaFoldDB" id="M7X881"/>
<reference evidence="3" key="1">
    <citation type="submission" date="2013-01" db="EMBL/GenBank/DDBJ databases">
        <title>Genome assembly of Mariniradius saccharolyticus AK6.</title>
        <authorList>
            <person name="Vaidya B."/>
            <person name="Khatri I."/>
            <person name="Tanuku N.R.S."/>
            <person name="Subramanian S."/>
            <person name="Pinnaka A."/>
        </authorList>
    </citation>
    <scope>NUCLEOTIDE SEQUENCE [LARGE SCALE GENOMIC DNA]</scope>
    <source>
        <strain evidence="3">AK6</strain>
    </source>
</reference>
<dbReference type="Pfam" id="PF02494">
    <property type="entry name" value="HYR"/>
    <property type="match status" value="9"/>
</dbReference>
<organism evidence="3 4">
    <name type="scientific">Mariniradius saccharolyticus AK6</name>
    <dbReference type="NCBI Taxonomy" id="1239962"/>
    <lineage>
        <taxon>Bacteria</taxon>
        <taxon>Pseudomonadati</taxon>
        <taxon>Bacteroidota</taxon>
        <taxon>Cytophagia</taxon>
        <taxon>Cytophagales</taxon>
        <taxon>Cyclobacteriaceae</taxon>
        <taxon>Mariniradius</taxon>
    </lineage>
</organism>
<dbReference type="InParanoid" id="M7X881"/>
<evidence type="ECO:0000313" key="4">
    <source>
        <dbReference type="Proteomes" id="UP000010953"/>
    </source>
</evidence>
<feature type="domain" description="HYR" evidence="2">
    <location>
        <begin position="81"/>
        <end position="161"/>
    </location>
</feature>
<dbReference type="InterPro" id="IPR013783">
    <property type="entry name" value="Ig-like_fold"/>
</dbReference>
<dbReference type="EMBL" id="AMZY02000027">
    <property type="protein sequence ID" value="EMS30918.1"/>
    <property type="molecule type" value="Genomic_DNA"/>
</dbReference>
<dbReference type="Proteomes" id="UP000010953">
    <property type="component" value="Unassembled WGS sequence"/>
</dbReference>
<keyword evidence="1" id="KW-0677">Repeat</keyword>
<dbReference type="PROSITE" id="PS50825">
    <property type="entry name" value="HYR"/>
    <property type="match status" value="4"/>
</dbReference>
<feature type="domain" description="HYR" evidence="2">
    <location>
        <begin position="319"/>
        <end position="399"/>
    </location>
</feature>
<dbReference type="eggNOG" id="COG3391">
    <property type="taxonomic scope" value="Bacteria"/>
</dbReference>
<dbReference type="NCBIfam" id="TIGR04183">
    <property type="entry name" value="Por_Secre_tail"/>
    <property type="match status" value="1"/>
</dbReference>
<accession>M7X881</accession>
<dbReference type="PANTHER" id="PTHR24273:SF32">
    <property type="entry name" value="HYALIN"/>
    <property type="match status" value="1"/>
</dbReference>
<dbReference type="PANTHER" id="PTHR24273">
    <property type="entry name" value="FI04643P-RELATED"/>
    <property type="match status" value="1"/>
</dbReference>
<protein>
    <recommendedName>
        <fullName evidence="2">HYR domain-containing protein</fullName>
    </recommendedName>
</protein>
<sequence>MTDTELPTITAPAALNISTRENACDAVDVALGQPTVSDNCGVASVTNNAPETYPLGTTTVTWTVTDNNGNVATATQTVTVVDERDPTVTAPADVTIQIAPDADNATGVSLGDAQASDNCGVASVTNNAPTTFPIGTTVVTWTATDNSGNTATSTQNVTVTREVLPTITAPAAINADTDAGDCFATLAELGTPSVTGEDIPADGISNDAPETFPIGTTVVTWTVRDGNGNTATATQQVTVTDRELPAITAPAAVQTSTGTSSCDAVDVALGQPTVSDNCGIASVTNNAPETYPLGTTTVTWTVTDNNGNVATATQTVTVVDEQDPLVTAPADVTVQVGPDEDSATGVALGEAQASDNCGVASVTNNAPTTFPIGTTVVTWTATDNSGNTATSTQNVTVTREILPTITAPAAINADTDTGDCFATLADLGTPSVTGEDIPADGISNDAPETFPVGTTTVTWTVRDGNGNTATATQQVTVTDRELPAITAPAAVQTSTGTTSCDAVDVALGQPTVSDNCGIASVTNNAPETYPLGKTTVTWTVTDNNGNVATATQTVTVVDEQDPLVTAPADVTVQVGPDEDSATGVALGEAQASDNCGIEKIENDAPNVFPLGLTVVTWTATDNSGNTATAQQRVNVTREELPTINAPADITTDAGEGDCFAEGLSLGSPTFTGTGASVSNDAPEQFPVGMTTVTWTVTDANGNTATSVQKVTVADRQAPQITAPGNIAVSEGEGGDAPAIDLGNAVATDNCGIASIVNDAPAVFPVGMTVVKWTATDVNGNEATALQVVTVDAVTPVCTIQIKTKQEITVVLNKNGRGRLTTAMVDDGTASNCGPVVLKLSECDFSCEDIGEQKITFTAVDAVGTKASTEVTIRVVDQTKPKVTVPQRPYVKVIRRGDTFVMPDLRNRVTASDNCGFELHQCPEPGKVFRKAQNGWIEFEAKDPSGNVGKGKMKFRLLVVGCRKPAKNGREELEGSESLVTVPWNTSLPKIASDYVYFEEGSDMELAQQIKWSISDFDPLKPGFYQMEGSLPAEYLEEGDNGPAISLPVLVLNKPLPVDIFAAKDRVSHKVRAGEILTGLHTVDPADDIHSYSMEEHPDVYLENNVLVWKGNHMPEARTTVTVHSTDRAGQTISRQITLYRETDRPTDLLIYPNPAMQETNLMVQIPEGANVSIRIFDAAGRLVYQEEGQHELSFTRRIDLRHFAQGMYQVIVQVDRETLQGRIIKQ</sequence>
<dbReference type="InterPro" id="IPR003410">
    <property type="entry name" value="HYR_dom"/>
</dbReference>
<gene>
    <name evidence="3" type="ORF">C943_02795</name>
</gene>